<dbReference type="OrthoDB" id="3997714at2759"/>
<evidence type="ECO:0000313" key="4">
    <source>
        <dbReference type="EMBL" id="ONH72148.1"/>
    </source>
</evidence>
<keyword evidence="7" id="KW-1185">Reference proteome</keyword>
<feature type="region of interest" description="Disordered" evidence="1">
    <location>
        <begin position="1"/>
        <end position="22"/>
    </location>
</feature>
<evidence type="ECO:0000313" key="5">
    <source>
        <dbReference type="Proteomes" id="UP000029867"/>
    </source>
</evidence>
<proteinExistence type="predicted"/>
<dbReference type="Proteomes" id="UP000249293">
    <property type="component" value="Chromosome 1"/>
</dbReference>
<name>A0A099P7A7_PICKU</name>
<dbReference type="EMBL" id="JQFK01000001">
    <property type="protein sequence ID" value="KGK40815.1"/>
    <property type="molecule type" value="Genomic_DNA"/>
</dbReference>
<reference evidence="3" key="2">
    <citation type="submission" date="2014-08" db="EMBL/GenBank/DDBJ databases">
        <title>Exploiting Issatchenkia orientalis SD108 for Succinic Acid Production.</title>
        <authorList>
            <person name="Xiao H."/>
            <person name="Shao Z."/>
            <person name="Jiang Y."/>
            <person name="Dole S."/>
            <person name="Zhao H."/>
        </authorList>
    </citation>
    <scope>NUCLEOTIDE SEQUENCE [LARGE SCALE GENOMIC DNA]</scope>
    <source>
        <strain evidence="3">SD108</strain>
    </source>
</reference>
<evidence type="ECO:0000313" key="6">
    <source>
        <dbReference type="Proteomes" id="UP000189274"/>
    </source>
</evidence>
<dbReference type="EMBL" id="MQVM01000024">
    <property type="protein sequence ID" value="ONH72148.1"/>
    <property type="molecule type" value="Genomic_DNA"/>
</dbReference>
<evidence type="ECO:0000256" key="1">
    <source>
        <dbReference type="SAM" id="MobiDB-lite"/>
    </source>
</evidence>
<evidence type="ECO:0000313" key="7">
    <source>
        <dbReference type="Proteomes" id="UP000249293"/>
    </source>
</evidence>
<dbReference type="Proteomes" id="UP000189274">
    <property type="component" value="Unassembled WGS sequence"/>
</dbReference>
<dbReference type="HOGENOM" id="CLU_1321055_0_0_1"/>
<dbReference type="Proteomes" id="UP000029867">
    <property type="component" value="Unassembled WGS sequence"/>
</dbReference>
<reference evidence="6" key="3">
    <citation type="journal article" date="2017" name="Genome Announc.">
        <title>Genome sequences of Cyberlindnera fabianii 65, Pichia kudriavzevii 129, and Saccharomyces cerevisiae 131 isolated from fermented masau fruits in Zimbabwe.</title>
        <authorList>
            <person name="van Rijswijck I.M.H."/>
            <person name="Derks M.F.L."/>
            <person name="Abee T."/>
            <person name="de Ridder D."/>
            <person name="Smid E.J."/>
        </authorList>
    </citation>
    <scope>NUCLEOTIDE SEQUENCE [LARGE SCALE GENOMIC DNA]</scope>
    <source>
        <strain evidence="6">129</strain>
    </source>
</reference>
<reference evidence="4" key="4">
    <citation type="submission" date="2017-01" db="EMBL/GenBank/DDBJ databases">
        <authorList>
            <person name="Mah S.A."/>
            <person name="Swanson W.J."/>
            <person name="Moy G.W."/>
            <person name="Vacquier V.D."/>
        </authorList>
    </citation>
    <scope>NUCLEOTIDE SEQUENCE [LARGE SCALE GENOMIC DNA]</scope>
    <source>
        <strain evidence="4">129</strain>
    </source>
</reference>
<dbReference type="AlphaFoldDB" id="A0A099P7A7"/>
<accession>A0A099P7A7</accession>
<evidence type="ECO:0000313" key="3">
    <source>
        <dbReference type="EMBL" id="KGK40815.1"/>
    </source>
</evidence>
<gene>
    <name evidence="4" type="ORF">BOH78_4024</name>
    <name evidence="2" type="ORF">C5L36_0A12440</name>
    <name evidence="3" type="ORF">JL09_g216</name>
</gene>
<sequence>MDDIGSTAATVDDNEGEHQTDVETVTQNNLELSICSPHYNPPTIEPVLSIHTLLTGMLPDSDNEIHNDPNFVDFIKFHNKVNSLFPTKTDPLAHPEKPIPLSDIPKYNWDILSYTFEYVYRLYREEISSILTEFDNLDIKRSIWQESAFRIDAERASKKFKKLETWISNQDSYLHASSKDLSTGVQNIRDTLAKLDQLSSHIANSSTL</sequence>
<organism evidence="3 5">
    <name type="scientific">Pichia kudriavzevii</name>
    <name type="common">Yeast</name>
    <name type="synonym">Issatchenkia orientalis</name>
    <dbReference type="NCBI Taxonomy" id="4909"/>
    <lineage>
        <taxon>Eukaryota</taxon>
        <taxon>Fungi</taxon>
        <taxon>Dikarya</taxon>
        <taxon>Ascomycota</taxon>
        <taxon>Saccharomycotina</taxon>
        <taxon>Pichiomycetes</taxon>
        <taxon>Pichiales</taxon>
        <taxon>Pichiaceae</taxon>
        <taxon>Pichia</taxon>
    </lineage>
</organism>
<protein>
    <submittedName>
        <fullName evidence="4">Grand meiotic recombination cluster protein 2</fullName>
    </submittedName>
</protein>
<dbReference type="EMBL" id="CP028773">
    <property type="protein sequence ID" value="AWU74668.1"/>
    <property type="molecule type" value="Genomic_DNA"/>
</dbReference>
<reference evidence="5" key="1">
    <citation type="journal article" date="2014" name="Microb. Cell Fact.">
        <title>Exploiting Issatchenkia orientalis SD108 for succinic acid production.</title>
        <authorList>
            <person name="Xiao H."/>
            <person name="Shao Z."/>
            <person name="Jiang Y."/>
            <person name="Dole S."/>
            <person name="Zhao H."/>
        </authorList>
    </citation>
    <scope>NUCLEOTIDE SEQUENCE [LARGE SCALE GENOMIC DNA]</scope>
    <source>
        <strain evidence="5">SD108</strain>
    </source>
</reference>
<dbReference type="VEuPathDB" id="FungiDB:C5L36_0A12440"/>
<reference evidence="2 7" key="5">
    <citation type="submission" date="2018-06" db="EMBL/GenBank/DDBJ databases">
        <title>Population genomics shows no distinction between pathogenic Candida krusei and environmental Pichia kudriavzevii: One species, four names.</title>
        <authorList>
            <person name="Douglass A.P."/>
            <person name="Offei B."/>
            <person name="Braun-Galleani S."/>
            <person name="Coughlan A.Y."/>
            <person name="Martos A."/>
            <person name="Ortiz-Merino R.A."/>
            <person name="Byrne K.P."/>
            <person name="Wolfe K.H."/>
        </authorList>
    </citation>
    <scope>NUCLEOTIDE SEQUENCE [LARGE SCALE GENOMIC DNA]</scope>
    <source>
        <strain evidence="2 7">CBS573</strain>
    </source>
</reference>
<evidence type="ECO:0000313" key="2">
    <source>
        <dbReference type="EMBL" id="AWU74668.1"/>
    </source>
</evidence>